<evidence type="ECO:0000259" key="5">
    <source>
        <dbReference type="PROSITE" id="PS50893"/>
    </source>
</evidence>
<evidence type="ECO:0000256" key="1">
    <source>
        <dbReference type="ARBA" id="ARBA00005417"/>
    </source>
</evidence>
<reference evidence="6 7" key="1">
    <citation type="submission" date="2021-03" db="EMBL/GenBank/DDBJ databases">
        <title>Genomic Encyclopedia of Type Strains, Phase IV (KMG-IV): sequencing the most valuable type-strain genomes for metagenomic binning, comparative biology and taxonomic classification.</title>
        <authorList>
            <person name="Goeker M."/>
        </authorList>
    </citation>
    <scope>NUCLEOTIDE SEQUENCE [LARGE SCALE GENOMIC DNA]</scope>
    <source>
        <strain evidence="6 7">DSM 21600</strain>
    </source>
</reference>
<name>A0ABS4E6J8_9HYPH</name>
<evidence type="ECO:0000256" key="3">
    <source>
        <dbReference type="ARBA" id="ARBA00022741"/>
    </source>
</evidence>
<comment type="caution">
    <text evidence="6">The sequence shown here is derived from an EMBL/GenBank/DDBJ whole genome shotgun (WGS) entry which is preliminary data.</text>
</comment>
<protein>
    <submittedName>
        <fullName evidence="6">ABC-2 type transport system ATP-binding protein</fullName>
    </submittedName>
</protein>
<dbReference type="InterPro" id="IPR003439">
    <property type="entry name" value="ABC_transporter-like_ATP-bd"/>
</dbReference>
<feature type="domain" description="ABC transporter" evidence="5">
    <location>
        <begin position="13"/>
        <end position="243"/>
    </location>
</feature>
<evidence type="ECO:0000256" key="4">
    <source>
        <dbReference type="ARBA" id="ARBA00022840"/>
    </source>
</evidence>
<dbReference type="PROSITE" id="PS50893">
    <property type="entry name" value="ABC_TRANSPORTER_2"/>
    <property type="match status" value="1"/>
</dbReference>
<dbReference type="GO" id="GO:0005524">
    <property type="term" value="F:ATP binding"/>
    <property type="evidence" value="ECO:0007669"/>
    <property type="project" value="UniProtKB-KW"/>
</dbReference>
<accession>A0ABS4E6J8</accession>
<organism evidence="6 7">
    <name type="scientific">Rhizobium halophytocola</name>
    <dbReference type="NCBI Taxonomy" id="735519"/>
    <lineage>
        <taxon>Bacteria</taxon>
        <taxon>Pseudomonadati</taxon>
        <taxon>Pseudomonadota</taxon>
        <taxon>Alphaproteobacteria</taxon>
        <taxon>Hyphomicrobiales</taxon>
        <taxon>Rhizobiaceae</taxon>
        <taxon>Rhizobium/Agrobacterium group</taxon>
        <taxon>Rhizobium</taxon>
    </lineage>
</organism>
<dbReference type="PANTHER" id="PTHR43335">
    <property type="entry name" value="ABC TRANSPORTER, ATP-BINDING PROTEIN"/>
    <property type="match status" value="1"/>
</dbReference>
<gene>
    <name evidence="6" type="ORF">J2Z17_004995</name>
</gene>
<dbReference type="Pfam" id="PF00005">
    <property type="entry name" value="ABC_tran"/>
    <property type="match status" value="1"/>
</dbReference>
<dbReference type="PANTHER" id="PTHR43335:SF11">
    <property type="entry name" value="ABC TRANSPORTER RELATED"/>
    <property type="match status" value="1"/>
</dbReference>
<keyword evidence="7" id="KW-1185">Reference proteome</keyword>
<dbReference type="RefSeq" id="WP_209949436.1">
    <property type="nucleotide sequence ID" value="NZ_JAGGJU010000019.1"/>
</dbReference>
<dbReference type="InterPro" id="IPR027417">
    <property type="entry name" value="P-loop_NTPase"/>
</dbReference>
<dbReference type="EMBL" id="JAGGJU010000019">
    <property type="protein sequence ID" value="MBP1853534.1"/>
    <property type="molecule type" value="Genomic_DNA"/>
</dbReference>
<comment type="similarity">
    <text evidence="1">Belongs to the ABC transporter superfamily.</text>
</comment>
<evidence type="ECO:0000256" key="2">
    <source>
        <dbReference type="ARBA" id="ARBA00022448"/>
    </source>
</evidence>
<keyword evidence="3" id="KW-0547">Nucleotide-binding</keyword>
<evidence type="ECO:0000313" key="7">
    <source>
        <dbReference type="Proteomes" id="UP000759443"/>
    </source>
</evidence>
<proteinExistence type="inferred from homology"/>
<dbReference type="Proteomes" id="UP000759443">
    <property type="component" value="Unassembled WGS sequence"/>
</dbReference>
<sequence>MSTDTKTLGEPVIEARGLTKRYGAAVAVDALDLTIHRGEVFGLLGPNGAGKTTTILLLLGLTEPSGGTVKVLGRDPLREPLAVKRRVGYLPDAVGFYDTMTARENLAYTARLGGIREADAATRIDEALERVRLPHVRDRKVQTFSRGMRQRLGIAELLVKRSEIAILDEPTSGLDPQSTQELLELITRLARDGMTIVLSSHLLGMVQAICSRVALFNAGKAALVGRVDELAGEVLGGSHVVEFEAGDCDGLAIASTVEGVLSATPTGPHAVRVDADRDVRADLARAITAAGGSLTRLSMDRTSLDEVYARYFEQVQHAA</sequence>
<dbReference type="InterPro" id="IPR003593">
    <property type="entry name" value="AAA+_ATPase"/>
</dbReference>
<dbReference type="SMART" id="SM00382">
    <property type="entry name" value="AAA"/>
    <property type="match status" value="1"/>
</dbReference>
<evidence type="ECO:0000313" key="6">
    <source>
        <dbReference type="EMBL" id="MBP1853534.1"/>
    </source>
</evidence>
<dbReference type="SUPFAM" id="SSF52540">
    <property type="entry name" value="P-loop containing nucleoside triphosphate hydrolases"/>
    <property type="match status" value="1"/>
</dbReference>
<dbReference type="Gene3D" id="3.40.50.300">
    <property type="entry name" value="P-loop containing nucleotide triphosphate hydrolases"/>
    <property type="match status" value="1"/>
</dbReference>
<keyword evidence="2" id="KW-0813">Transport</keyword>
<keyword evidence="4 6" id="KW-0067">ATP-binding</keyword>